<evidence type="ECO:0000256" key="4">
    <source>
        <dbReference type="ARBA" id="ARBA00023136"/>
    </source>
</evidence>
<keyword evidence="2 5" id="KW-0812">Transmembrane</keyword>
<dbReference type="EMBL" id="LN827929">
    <property type="protein sequence ID" value="CEZ19312.1"/>
    <property type="molecule type" value="Genomic_DNA"/>
</dbReference>
<dbReference type="STRING" id="1581557.BN1208_0419"/>
<dbReference type="PANTHER" id="PTHR36917:SF1">
    <property type="entry name" value="INNER MEMBRANE-SPANNING PROTEIN YCIB"/>
    <property type="match status" value="1"/>
</dbReference>
<feature type="transmembrane region" description="Helical" evidence="5">
    <location>
        <begin position="116"/>
        <end position="139"/>
    </location>
</feature>
<dbReference type="Proteomes" id="UP000064007">
    <property type="component" value="Chromosome 1"/>
</dbReference>
<sequence length="175" mass="20258">MKFLFDLFPVILFFIAYKFSDIYTATLVVIGATFFQVIYSKLVHKRVDKLLIFNAVLISVLGGTTLWLHDANFIKWKPSILYWLLSCALLFFQFFKRKNLVKNLMGKQIQLTEKTWYQINITSALFFGVLGALNLYVAFNFSESTWVNFKLFGITGLIMCYAIFIGVLASRANRK</sequence>
<keyword evidence="5" id="KW-0997">Cell inner membrane</keyword>
<accession>A0A0D6EUN8</accession>
<evidence type="ECO:0000313" key="7">
    <source>
        <dbReference type="Proteomes" id="UP000064007"/>
    </source>
</evidence>
<feature type="transmembrane region" description="Helical" evidence="5">
    <location>
        <begin position="151"/>
        <end position="169"/>
    </location>
</feature>
<evidence type="ECO:0000256" key="2">
    <source>
        <dbReference type="ARBA" id="ARBA00022692"/>
    </source>
</evidence>
<dbReference type="Pfam" id="PF04279">
    <property type="entry name" value="IspA"/>
    <property type="match status" value="1"/>
</dbReference>
<comment type="subcellular location">
    <subcellularLocation>
        <location evidence="5">Cell inner membrane</location>
        <topology evidence="5">Multi-pass membrane protein</topology>
    </subcellularLocation>
</comment>
<reference evidence="7" key="1">
    <citation type="submission" date="2014-12" db="EMBL/GenBank/DDBJ databases">
        <authorList>
            <person name="Salcher M.M."/>
        </authorList>
    </citation>
    <scope>NUCLEOTIDE SEQUENCE [LARGE SCALE GENOMIC DNA]</scope>
    <source>
        <strain evidence="7">MMS-10A-171</strain>
    </source>
</reference>
<proteinExistence type="inferred from homology"/>
<comment type="function">
    <text evidence="5">Plays a role in cell envelope biogenesis, maintenance of cell envelope integrity and membrane homeostasis.</text>
</comment>
<comment type="similarity">
    <text evidence="5">Belongs to the YciB family.</text>
</comment>
<dbReference type="RefSeq" id="WP_046487418.1">
    <property type="nucleotide sequence ID" value="NZ_CP040980.1"/>
</dbReference>
<organism evidence="6 7">
    <name type="scientific">Candidatus Methylopumilus planktonicus</name>
    <dbReference type="NCBI Taxonomy" id="1581557"/>
    <lineage>
        <taxon>Bacteria</taxon>
        <taxon>Pseudomonadati</taxon>
        <taxon>Pseudomonadota</taxon>
        <taxon>Betaproteobacteria</taxon>
        <taxon>Nitrosomonadales</taxon>
        <taxon>Methylophilaceae</taxon>
        <taxon>Candidatus Methylopumilus</taxon>
    </lineage>
</organism>
<evidence type="ECO:0000313" key="6">
    <source>
        <dbReference type="EMBL" id="CEZ19312.1"/>
    </source>
</evidence>
<dbReference type="GO" id="GO:0005886">
    <property type="term" value="C:plasma membrane"/>
    <property type="evidence" value="ECO:0007669"/>
    <property type="project" value="UniProtKB-SubCell"/>
</dbReference>
<dbReference type="OrthoDB" id="9788219at2"/>
<keyword evidence="3 5" id="KW-1133">Transmembrane helix</keyword>
<dbReference type="PANTHER" id="PTHR36917">
    <property type="entry name" value="INTRACELLULAR SEPTATION PROTEIN A-RELATED"/>
    <property type="match status" value="1"/>
</dbReference>
<dbReference type="AlphaFoldDB" id="A0A0D6EUN8"/>
<feature type="transmembrane region" description="Helical" evidence="5">
    <location>
        <begin position="22"/>
        <end position="39"/>
    </location>
</feature>
<keyword evidence="7" id="KW-1185">Reference proteome</keyword>
<feature type="transmembrane region" description="Helical" evidence="5">
    <location>
        <begin position="51"/>
        <end position="68"/>
    </location>
</feature>
<dbReference type="HOGENOM" id="CLU_089554_2_0_4"/>
<keyword evidence="4 5" id="KW-0472">Membrane</keyword>
<dbReference type="NCBIfam" id="NF001325">
    <property type="entry name" value="PRK00259.1-3"/>
    <property type="match status" value="1"/>
</dbReference>
<evidence type="ECO:0000256" key="3">
    <source>
        <dbReference type="ARBA" id="ARBA00022989"/>
    </source>
</evidence>
<evidence type="ECO:0000256" key="1">
    <source>
        <dbReference type="ARBA" id="ARBA00022475"/>
    </source>
</evidence>
<name>A0A0D6EUN8_9PROT</name>
<keyword evidence="1 5" id="KW-1003">Cell membrane</keyword>
<dbReference type="KEGG" id="mbat:BN1208_0419"/>
<evidence type="ECO:0000256" key="5">
    <source>
        <dbReference type="HAMAP-Rule" id="MF_00189"/>
    </source>
</evidence>
<protein>
    <recommendedName>
        <fullName evidence="5">Inner membrane-spanning protein YciB</fullName>
    </recommendedName>
</protein>
<gene>
    <name evidence="5" type="primary">yciB</name>
    <name evidence="6" type="ORF">BN1208_0419</name>
</gene>
<feature type="transmembrane region" description="Helical" evidence="5">
    <location>
        <begin position="80"/>
        <end position="95"/>
    </location>
</feature>
<dbReference type="InterPro" id="IPR006008">
    <property type="entry name" value="YciB"/>
</dbReference>
<dbReference type="HAMAP" id="MF_00189">
    <property type="entry name" value="YciB"/>
    <property type="match status" value="1"/>
</dbReference>